<keyword evidence="10" id="KW-1185">Reference proteome</keyword>
<proteinExistence type="inferred from homology"/>
<evidence type="ECO:0000259" key="8">
    <source>
        <dbReference type="PROSITE" id="PS50928"/>
    </source>
</evidence>
<dbReference type="GO" id="GO:0005886">
    <property type="term" value="C:plasma membrane"/>
    <property type="evidence" value="ECO:0007669"/>
    <property type="project" value="UniProtKB-SubCell"/>
</dbReference>
<evidence type="ECO:0000256" key="1">
    <source>
        <dbReference type="ARBA" id="ARBA00004651"/>
    </source>
</evidence>
<feature type="transmembrane region" description="Helical" evidence="7">
    <location>
        <begin position="217"/>
        <end position="238"/>
    </location>
</feature>
<dbReference type="InterPro" id="IPR035906">
    <property type="entry name" value="MetI-like_sf"/>
</dbReference>
<keyword evidence="5 7" id="KW-1133">Transmembrane helix</keyword>
<dbReference type="GO" id="GO:0055085">
    <property type="term" value="P:transmembrane transport"/>
    <property type="evidence" value="ECO:0007669"/>
    <property type="project" value="InterPro"/>
</dbReference>
<dbReference type="Gene3D" id="1.10.3720.10">
    <property type="entry name" value="MetI-like"/>
    <property type="match status" value="1"/>
</dbReference>
<comment type="caution">
    <text evidence="9">The sequence shown here is derived from an EMBL/GenBank/DDBJ whole genome shotgun (WGS) entry which is preliminary data.</text>
</comment>
<dbReference type="PANTHER" id="PTHR30151:SF41">
    <property type="entry name" value="ABC TRANSPORTER PERMEASE PROTEIN"/>
    <property type="match status" value="1"/>
</dbReference>
<reference evidence="9 10" key="1">
    <citation type="submission" date="2019-02" db="EMBL/GenBank/DDBJ databases">
        <title>Genomic Encyclopedia of Type Strains, Phase IV (KMG-IV): sequencing the most valuable type-strain genomes for metagenomic binning, comparative biology and taxonomic classification.</title>
        <authorList>
            <person name="Goeker M."/>
        </authorList>
    </citation>
    <scope>NUCLEOTIDE SEQUENCE [LARGE SCALE GENOMIC DNA]</scope>
    <source>
        <strain evidence="9 10">DSM 45622</strain>
    </source>
</reference>
<feature type="transmembrane region" description="Helical" evidence="7">
    <location>
        <begin position="179"/>
        <end position="197"/>
    </location>
</feature>
<evidence type="ECO:0000256" key="6">
    <source>
        <dbReference type="ARBA" id="ARBA00023136"/>
    </source>
</evidence>
<feature type="transmembrane region" description="Helical" evidence="7">
    <location>
        <begin position="91"/>
        <end position="111"/>
    </location>
</feature>
<dbReference type="InterPro" id="IPR000515">
    <property type="entry name" value="MetI-like"/>
</dbReference>
<dbReference type="PANTHER" id="PTHR30151">
    <property type="entry name" value="ALKANE SULFONATE ABC TRANSPORTER-RELATED, MEMBRANE SUBUNIT"/>
    <property type="match status" value="1"/>
</dbReference>
<keyword evidence="6 7" id="KW-0472">Membrane</keyword>
<evidence type="ECO:0000256" key="5">
    <source>
        <dbReference type="ARBA" id="ARBA00022989"/>
    </source>
</evidence>
<evidence type="ECO:0000256" key="2">
    <source>
        <dbReference type="ARBA" id="ARBA00022448"/>
    </source>
</evidence>
<dbReference type="Proteomes" id="UP000293638">
    <property type="component" value="Unassembled WGS sequence"/>
</dbReference>
<evidence type="ECO:0000256" key="7">
    <source>
        <dbReference type="RuleBase" id="RU363032"/>
    </source>
</evidence>
<name>A0A4V2F500_9ACTN</name>
<organism evidence="9 10">
    <name type="scientific">Motilibacter rhizosphaerae</name>
    <dbReference type="NCBI Taxonomy" id="598652"/>
    <lineage>
        <taxon>Bacteria</taxon>
        <taxon>Bacillati</taxon>
        <taxon>Actinomycetota</taxon>
        <taxon>Actinomycetes</taxon>
        <taxon>Motilibacterales</taxon>
        <taxon>Motilibacteraceae</taxon>
        <taxon>Motilibacter</taxon>
    </lineage>
</organism>
<dbReference type="OrthoDB" id="3574452at2"/>
<feature type="transmembrane region" description="Helical" evidence="7">
    <location>
        <begin position="117"/>
        <end position="136"/>
    </location>
</feature>
<dbReference type="AlphaFoldDB" id="A0A4V2F500"/>
<dbReference type="EMBL" id="SGXD01000001">
    <property type="protein sequence ID" value="RZS91089.1"/>
    <property type="molecule type" value="Genomic_DNA"/>
</dbReference>
<gene>
    <name evidence="9" type="ORF">EV189_0321</name>
</gene>
<dbReference type="CDD" id="cd06261">
    <property type="entry name" value="TM_PBP2"/>
    <property type="match status" value="1"/>
</dbReference>
<protein>
    <submittedName>
        <fullName evidence="9">NitT/TauT family transport system permease protein</fullName>
    </submittedName>
</protein>
<feature type="transmembrane region" description="Helical" evidence="7">
    <location>
        <begin position="60"/>
        <end position="79"/>
    </location>
</feature>
<sequence>MRRVLLPIATGIGALVAWQVVVDAFDIAPYVLPGPQAIASSLHDFAGEILDAAEASGTNALIGLVAGTLLGVLVALVASRLSVVDGMLAPLAAAANAMPIVALAPMFNTMFGTTSSVPRRLVVTVVVFFPVFVNTLRGLRDVDPVQAEVLRSCAASPWQVTRTLRLPGALPHAFTGVRLASALSVITAVVAEYFGGLQDGLGARITSAAANTAYPRAWAYVTAACALGLAFYVVALVLERVAVPWRASTPS</sequence>
<keyword evidence="4 7" id="KW-0812">Transmembrane</keyword>
<evidence type="ECO:0000313" key="10">
    <source>
        <dbReference type="Proteomes" id="UP000293638"/>
    </source>
</evidence>
<evidence type="ECO:0000256" key="3">
    <source>
        <dbReference type="ARBA" id="ARBA00022475"/>
    </source>
</evidence>
<accession>A0A4V2F500</accession>
<dbReference type="SUPFAM" id="SSF161098">
    <property type="entry name" value="MetI-like"/>
    <property type="match status" value="1"/>
</dbReference>
<comment type="similarity">
    <text evidence="7">Belongs to the binding-protein-dependent transport system permease family.</text>
</comment>
<dbReference type="PROSITE" id="PS50928">
    <property type="entry name" value="ABC_TM1"/>
    <property type="match status" value="1"/>
</dbReference>
<feature type="domain" description="ABC transmembrane type-1" evidence="8">
    <location>
        <begin position="53"/>
        <end position="242"/>
    </location>
</feature>
<comment type="subcellular location">
    <subcellularLocation>
        <location evidence="1 7">Cell membrane</location>
        <topology evidence="1 7">Multi-pass membrane protein</topology>
    </subcellularLocation>
</comment>
<keyword evidence="2 7" id="KW-0813">Transport</keyword>
<dbReference type="Pfam" id="PF00528">
    <property type="entry name" value="BPD_transp_1"/>
    <property type="match status" value="1"/>
</dbReference>
<evidence type="ECO:0000313" key="9">
    <source>
        <dbReference type="EMBL" id="RZS91089.1"/>
    </source>
</evidence>
<keyword evidence="3" id="KW-1003">Cell membrane</keyword>
<dbReference type="RefSeq" id="WP_130491198.1">
    <property type="nucleotide sequence ID" value="NZ_SGXD01000001.1"/>
</dbReference>
<evidence type="ECO:0000256" key="4">
    <source>
        <dbReference type="ARBA" id="ARBA00022692"/>
    </source>
</evidence>